<evidence type="ECO:0000256" key="4">
    <source>
        <dbReference type="ARBA" id="ARBA00023274"/>
    </source>
</evidence>
<dbReference type="InterPro" id="IPR003256">
    <property type="entry name" value="Ribosomal_uL24"/>
</dbReference>
<dbReference type="Pfam" id="PF00467">
    <property type="entry name" value="KOW"/>
    <property type="match status" value="1"/>
</dbReference>
<dbReference type="SMART" id="SM00739">
    <property type="entry name" value="KOW"/>
    <property type="match status" value="1"/>
</dbReference>
<dbReference type="Pfam" id="PF17136">
    <property type="entry name" value="ribosomal_L24"/>
    <property type="match status" value="1"/>
</dbReference>
<reference evidence="8" key="1">
    <citation type="journal article" date="2019" name="J. Phycol.">
        <title>Phylogenomics and multigene phylogenies decipher two new cryptic marine algae from California, Gelidium gabrielsonii and G. kathyanniae (Gelidiales, Rhodophyta).</title>
        <authorList>
            <person name="Boo G.H."/>
            <person name="Hughey J.R."/>
        </authorList>
    </citation>
    <scope>NUCLEOTIDE SEQUENCE</scope>
</reference>
<dbReference type="EMBL" id="MG922860">
    <property type="protein sequence ID" value="AYO27799.1"/>
    <property type="molecule type" value="Genomic_DNA"/>
</dbReference>
<dbReference type="GO" id="GO:0006412">
    <property type="term" value="P:translation"/>
    <property type="evidence" value="ECO:0007669"/>
    <property type="project" value="InterPro"/>
</dbReference>
<name>A0A3G2QXS0_9FLOR</name>
<geneLocation type="plastid" evidence="8"/>
<evidence type="ECO:0000256" key="3">
    <source>
        <dbReference type="ARBA" id="ARBA00022980"/>
    </source>
</evidence>
<proteinExistence type="inferred from homology"/>
<dbReference type="InterPro" id="IPR005824">
    <property type="entry name" value="KOW"/>
</dbReference>
<feature type="domain" description="KOW" evidence="7">
    <location>
        <begin position="12"/>
        <end position="39"/>
    </location>
</feature>
<evidence type="ECO:0000259" key="7">
    <source>
        <dbReference type="SMART" id="SM00739"/>
    </source>
</evidence>
<dbReference type="GO" id="GO:0003723">
    <property type="term" value="F:RNA binding"/>
    <property type="evidence" value="ECO:0007669"/>
    <property type="project" value="InterPro"/>
</dbReference>
<protein>
    <recommendedName>
        <fullName evidence="5">Large ribosomal subunit protein uL24c</fullName>
    </recommendedName>
    <alternativeName>
        <fullName evidence="6">50S ribosomal protein L24, chloroplastic</fullName>
    </alternativeName>
</protein>
<accession>A0A3G2QXS0</accession>
<keyword evidence="4" id="KW-0687">Ribonucleoprotein</keyword>
<dbReference type="InterPro" id="IPR041988">
    <property type="entry name" value="Ribosomal_uL24_KOW"/>
</dbReference>
<dbReference type="HAMAP" id="MF_01326_B">
    <property type="entry name" value="Ribosomal_uL24_B"/>
    <property type="match status" value="1"/>
</dbReference>
<dbReference type="InterPro" id="IPR057264">
    <property type="entry name" value="Ribosomal_uL24_C"/>
</dbReference>
<organism evidence="8">
    <name type="scientific">Gelidium gabrielsonii</name>
    <dbReference type="NCBI Taxonomy" id="2483892"/>
    <lineage>
        <taxon>Eukaryota</taxon>
        <taxon>Rhodophyta</taxon>
        <taxon>Florideophyceae</taxon>
        <taxon>Rhodymeniophycidae</taxon>
        <taxon>Gelidiales</taxon>
        <taxon>Gelidiaceae</taxon>
        <taxon>Gelidium</taxon>
    </lineage>
</organism>
<dbReference type="PANTHER" id="PTHR12903">
    <property type="entry name" value="MITOCHONDRIAL RIBOSOMAL PROTEIN L24"/>
    <property type="match status" value="1"/>
</dbReference>
<evidence type="ECO:0000256" key="6">
    <source>
        <dbReference type="ARBA" id="ARBA00035361"/>
    </source>
</evidence>
<evidence type="ECO:0000256" key="1">
    <source>
        <dbReference type="ARBA" id="ARBA00004072"/>
    </source>
</evidence>
<dbReference type="Gene3D" id="2.30.30.30">
    <property type="match status" value="1"/>
</dbReference>
<dbReference type="CDD" id="cd06089">
    <property type="entry name" value="KOW_RPL26"/>
    <property type="match status" value="1"/>
</dbReference>
<comment type="similarity">
    <text evidence="2">Belongs to the universal ribosomal protein uL24 family.</text>
</comment>
<sequence>MRKIKKVYRKTHIKKGDKVKITSGKYKGETGNIKNIICKKNTIIVEGLNKATKHTKPKKEGDSGQIIFIEQPIHRSNVIQYNENKIN</sequence>
<dbReference type="NCBIfam" id="TIGR01079">
    <property type="entry name" value="rplX_bact"/>
    <property type="match status" value="1"/>
</dbReference>
<dbReference type="RefSeq" id="YP_009546451.1">
    <property type="nucleotide sequence ID" value="NC_040156.1"/>
</dbReference>
<dbReference type="GO" id="GO:1990904">
    <property type="term" value="C:ribonucleoprotein complex"/>
    <property type="evidence" value="ECO:0007669"/>
    <property type="project" value="UniProtKB-KW"/>
</dbReference>
<gene>
    <name evidence="8" type="primary">rpl24</name>
</gene>
<dbReference type="AlphaFoldDB" id="A0A3G2QXS0"/>
<dbReference type="GO" id="GO:0003735">
    <property type="term" value="F:structural constituent of ribosome"/>
    <property type="evidence" value="ECO:0007669"/>
    <property type="project" value="InterPro"/>
</dbReference>
<evidence type="ECO:0000256" key="2">
    <source>
        <dbReference type="ARBA" id="ARBA00010618"/>
    </source>
</evidence>
<dbReference type="InterPro" id="IPR014722">
    <property type="entry name" value="Rib_uL2_dom2"/>
</dbReference>
<keyword evidence="8" id="KW-0934">Plastid</keyword>
<dbReference type="SUPFAM" id="SSF50104">
    <property type="entry name" value="Translation proteins SH3-like domain"/>
    <property type="match status" value="1"/>
</dbReference>
<dbReference type="InterPro" id="IPR008991">
    <property type="entry name" value="Translation_prot_SH3-like_sf"/>
</dbReference>
<evidence type="ECO:0000313" key="8">
    <source>
        <dbReference type="EMBL" id="AYO27799.1"/>
    </source>
</evidence>
<dbReference type="GO" id="GO:0005840">
    <property type="term" value="C:ribosome"/>
    <property type="evidence" value="ECO:0007669"/>
    <property type="project" value="UniProtKB-KW"/>
</dbReference>
<evidence type="ECO:0000256" key="5">
    <source>
        <dbReference type="ARBA" id="ARBA00035282"/>
    </source>
</evidence>
<dbReference type="GeneID" id="38573027"/>
<comment type="function">
    <text evidence="1">One of two assembly initiator proteins, it binds directly to the 5'-end of the 23S rRNA, where it nucleates assembly of the 50S subunit.</text>
</comment>
<keyword evidence="3 8" id="KW-0689">Ribosomal protein</keyword>